<dbReference type="InterPro" id="IPR001737">
    <property type="entry name" value="KsgA/Erm"/>
</dbReference>
<dbReference type="Gene3D" id="3.40.50.150">
    <property type="entry name" value="Vaccinia Virus protein VP39"/>
    <property type="match status" value="1"/>
</dbReference>
<dbReference type="PANTHER" id="PTHR11727:SF7">
    <property type="entry name" value="DIMETHYLADENOSINE TRANSFERASE-RELATED"/>
    <property type="match status" value="1"/>
</dbReference>
<feature type="binding site" evidence="5">
    <location>
        <position position="36"/>
    </location>
    <ligand>
        <name>S-adenosyl-L-methionine</name>
        <dbReference type="ChEBI" id="CHEBI:59789"/>
    </ligand>
</feature>
<feature type="domain" description="Ribosomal RNA adenine methylase transferase N-terminal" evidence="6">
    <location>
        <begin position="16"/>
        <end position="181"/>
    </location>
</feature>
<dbReference type="PANTHER" id="PTHR11727">
    <property type="entry name" value="DIMETHYLADENOSINE TRANSFERASE"/>
    <property type="match status" value="1"/>
</dbReference>
<dbReference type="PROSITE" id="PS51689">
    <property type="entry name" value="SAM_RNA_A_N6_MT"/>
    <property type="match status" value="1"/>
</dbReference>
<evidence type="ECO:0000256" key="1">
    <source>
        <dbReference type="ARBA" id="ARBA00022603"/>
    </source>
</evidence>
<dbReference type="InterPro" id="IPR020598">
    <property type="entry name" value="rRNA_Ade_methylase_Trfase_N"/>
</dbReference>
<feature type="binding site" evidence="5">
    <location>
        <position position="11"/>
    </location>
    <ligand>
        <name>S-adenosyl-L-methionine</name>
        <dbReference type="ChEBI" id="CHEBI:59789"/>
    </ligand>
</feature>
<dbReference type="CDD" id="cd02440">
    <property type="entry name" value="AdoMet_MTases"/>
    <property type="match status" value="1"/>
</dbReference>
<evidence type="ECO:0000313" key="8">
    <source>
        <dbReference type="Proteomes" id="UP000829452"/>
    </source>
</evidence>
<dbReference type="GO" id="GO:0003723">
    <property type="term" value="F:RNA binding"/>
    <property type="evidence" value="ECO:0007669"/>
    <property type="project" value="UniProtKB-UniRule"/>
</dbReference>
<name>A0A9Q8VGH8_BIFLL</name>
<protein>
    <submittedName>
        <fullName evidence="7">23S ribosomal RNA methyltransferase Erm</fullName>
    </submittedName>
</protein>
<dbReference type="Pfam" id="PF00398">
    <property type="entry name" value="RrnaAD"/>
    <property type="match status" value="1"/>
</dbReference>
<evidence type="ECO:0000256" key="2">
    <source>
        <dbReference type="ARBA" id="ARBA00022679"/>
    </source>
</evidence>
<keyword evidence="1 5" id="KW-0489">Methyltransferase</keyword>
<accession>A0A9Q8VGH8</accession>
<dbReference type="RefSeq" id="WP_242075522.1">
    <property type="nucleotide sequence ID" value="NZ_CP049768.1"/>
</dbReference>
<proteinExistence type="inferred from homology"/>
<feature type="binding site" evidence="5">
    <location>
        <position position="9"/>
    </location>
    <ligand>
        <name>S-adenosyl-L-methionine</name>
        <dbReference type="ChEBI" id="CHEBI:59789"/>
    </ligand>
</feature>
<dbReference type="InterPro" id="IPR020596">
    <property type="entry name" value="rRNA_Ade_Mease_Trfase_CS"/>
</dbReference>
<dbReference type="GO" id="GO:0000179">
    <property type="term" value="F:rRNA (adenine-N6,N6-)-dimethyltransferase activity"/>
    <property type="evidence" value="ECO:0007669"/>
    <property type="project" value="UniProtKB-UniRule"/>
</dbReference>
<keyword evidence="3 5" id="KW-0949">S-adenosyl-L-methionine</keyword>
<sequence length="359" mass="41799">MRNIKDTQNFLHSKELVRHLIGICNIKLDDVVIEIGPGKGIITNELAHKARKVVAIEFDEELYEKLKNKFQSNNKVDIIYGDILNYTPRIPSYCVFSNIPFNITSEILNKFLSDKKNEKMFLIMQYEPFIKYAGNPYGAETLRSMLYKPFFDMDLKYRLDPSDFKPAPQARIVLASFERKQFPDVKKEEEKLYKDFLAYIYTNKGETFFAKIKTLFSSNQIKRVWGQIKIDKTTKISEVPYESILKVFKLFFLYGTDANKQLVVNSFNNMNKQNNKLQKITETIARQKVGIQIVKESLIIEIMYNEINKQSVGNSNALFVEPYMIIDLTIVALTEVCPTSGHARNSVLPFFLWRRLAEQ</sequence>
<dbReference type="SMART" id="SM00650">
    <property type="entry name" value="rADc"/>
    <property type="match status" value="1"/>
</dbReference>
<reference evidence="7" key="1">
    <citation type="submission" date="2020-02" db="EMBL/GenBank/DDBJ databases">
        <title>The Isolation and identification of Lactobacillus and Bifidobacterium species from dairy as potential probiotics for calf scour mitigation.</title>
        <authorList>
            <person name="Dhadda K."/>
            <person name="Guan L."/>
            <person name="Chen Y."/>
            <person name="Malmuthuge N."/>
        </authorList>
    </citation>
    <scope>NUCLEOTIDE SEQUENCE</scope>
    <source>
        <strain evidence="7">B1</strain>
    </source>
</reference>
<evidence type="ECO:0000256" key="3">
    <source>
        <dbReference type="ARBA" id="ARBA00022691"/>
    </source>
</evidence>
<dbReference type="PROSITE" id="PS01131">
    <property type="entry name" value="RRNA_A_DIMETH"/>
    <property type="match status" value="1"/>
</dbReference>
<comment type="similarity">
    <text evidence="5">Belongs to the class I-like SAM-binding methyltransferase superfamily. rRNA adenine N(6)-methyltransferase family.</text>
</comment>
<evidence type="ECO:0000256" key="4">
    <source>
        <dbReference type="ARBA" id="ARBA00022884"/>
    </source>
</evidence>
<keyword evidence="2 5" id="KW-0808">Transferase</keyword>
<evidence type="ECO:0000256" key="5">
    <source>
        <dbReference type="PROSITE-ProRule" id="PRU01026"/>
    </source>
</evidence>
<dbReference type="Proteomes" id="UP000829452">
    <property type="component" value="Chromosome"/>
</dbReference>
<dbReference type="AlphaFoldDB" id="A0A9Q8VGH8"/>
<dbReference type="EMBL" id="CP049772">
    <property type="protein sequence ID" value="UNL81918.1"/>
    <property type="molecule type" value="Genomic_DNA"/>
</dbReference>
<keyword evidence="4 5" id="KW-0694">RNA-binding</keyword>
<feature type="binding site" evidence="5">
    <location>
        <position position="57"/>
    </location>
    <ligand>
        <name>S-adenosyl-L-methionine</name>
        <dbReference type="ChEBI" id="CHEBI:59789"/>
    </ligand>
</feature>
<organism evidence="7 8">
    <name type="scientific">Bifidobacterium longum subsp. longum</name>
    <dbReference type="NCBI Taxonomy" id="1679"/>
    <lineage>
        <taxon>Bacteria</taxon>
        <taxon>Bacillati</taxon>
        <taxon>Actinomycetota</taxon>
        <taxon>Actinomycetes</taxon>
        <taxon>Bifidobacteriales</taxon>
        <taxon>Bifidobacteriaceae</taxon>
        <taxon>Bifidobacterium</taxon>
    </lineage>
</organism>
<gene>
    <name evidence="7" type="ORF">G8B11_06150</name>
</gene>
<feature type="binding site" evidence="5">
    <location>
        <position position="82"/>
    </location>
    <ligand>
        <name>S-adenosyl-L-methionine</name>
        <dbReference type="ChEBI" id="CHEBI:59789"/>
    </ligand>
</feature>
<dbReference type="InterPro" id="IPR029063">
    <property type="entry name" value="SAM-dependent_MTases_sf"/>
</dbReference>
<dbReference type="Gene3D" id="1.10.8.100">
    <property type="entry name" value="Ribosomal RNA adenine dimethylase-like, domain 2"/>
    <property type="match status" value="1"/>
</dbReference>
<evidence type="ECO:0000259" key="6">
    <source>
        <dbReference type="SMART" id="SM00650"/>
    </source>
</evidence>
<dbReference type="SUPFAM" id="SSF53335">
    <property type="entry name" value="S-adenosyl-L-methionine-dependent methyltransferases"/>
    <property type="match status" value="1"/>
</dbReference>
<evidence type="ECO:0000313" key="7">
    <source>
        <dbReference type="EMBL" id="UNL81918.1"/>
    </source>
</evidence>
<feature type="binding site" evidence="5">
    <location>
        <position position="98"/>
    </location>
    <ligand>
        <name>S-adenosyl-L-methionine</name>
        <dbReference type="ChEBI" id="CHEBI:59789"/>
    </ligand>
</feature>
<dbReference type="InterPro" id="IPR023165">
    <property type="entry name" value="rRNA_Ade_diMease-like_C"/>
</dbReference>